<dbReference type="InterPro" id="IPR003593">
    <property type="entry name" value="AAA+_ATPase"/>
</dbReference>
<evidence type="ECO:0000313" key="2">
    <source>
        <dbReference type="EMBL" id="WDA59149.1"/>
    </source>
</evidence>
<dbReference type="EMBL" id="CP115165">
    <property type="protein sequence ID" value="WDA59149.1"/>
    <property type="molecule type" value="Genomic_DNA"/>
</dbReference>
<protein>
    <recommendedName>
        <fullName evidence="1">AAA+ ATPase domain-containing protein</fullName>
    </recommendedName>
</protein>
<dbReference type="InterPro" id="IPR027417">
    <property type="entry name" value="P-loop_NTPase"/>
</dbReference>
<dbReference type="Proteomes" id="UP001217044">
    <property type="component" value="Chromosome"/>
</dbReference>
<dbReference type="SMART" id="SM00382">
    <property type="entry name" value="AAA"/>
    <property type="match status" value="1"/>
</dbReference>
<reference evidence="2 3" key="1">
    <citation type="submission" date="2022-12" db="EMBL/GenBank/DDBJ databases">
        <title>Genome Sequence of Deinococcus aquaticus Type Strain PB314.</title>
        <authorList>
            <person name="Albert C."/>
            <person name="Hill J."/>
            <person name="Boren L."/>
            <person name="Scholz-Ng S."/>
            <person name="Fatema N."/>
            <person name="Grosso R."/>
            <person name="Soboslay E."/>
            <person name="Tuohy J."/>
        </authorList>
    </citation>
    <scope>NUCLEOTIDE SEQUENCE [LARGE SCALE GENOMIC DNA]</scope>
    <source>
        <strain evidence="2 3">PB-314</strain>
    </source>
</reference>
<evidence type="ECO:0000259" key="1">
    <source>
        <dbReference type="SMART" id="SM00382"/>
    </source>
</evidence>
<proteinExistence type="predicted"/>
<evidence type="ECO:0000313" key="3">
    <source>
        <dbReference type="Proteomes" id="UP001217044"/>
    </source>
</evidence>
<sequence length="945" mass="100281">MSRGAGTLITLGDLHLGSFRKVKSLLLLVFVSLEGPAPRRQLAALLWPRAAKPEVSLRVALHALREFDAGALGGEERLSGGAACDAAALLTLRGEAVWEAYAGPFLHGVNLPDVSGEFEEWVLAQRERLARHVQDEALRVAEGSEPGRAAVWAERARGVAGAPPMEPGVLARLLPLTLPGSALEAEVRSELAELTAGAPAEARGSGKAPAHRMLGREAELDALLAWAAAPGGGAAVVVGPGGIGKSTLTREVLRELTRLERPVTLVNAEGAQSDADVAVRVAAACAPGRPVPQGFGFLRDVLGAGSVVLLDGLDALEDLPGLLLALRQELPDVRWVLTSRRAPRGGLDGGLDGGALLLPLAGLGQPAPEADVTQIAASGAAQLFVREAGRVRRDFTLGAGNAALIAGITRRLAGHPLAIALAASWLRVEDLDAVYARVLHEAGALTAAGGDSDGRRGLNVVAQRSWDLLPPGARAAALRLSVAPDFDPLHAPALGVTPDELDTLLTHSFAEAYLPGSERLRLYPALGGLLAGQGAQHPDLMIGAREVHAAHYLGWFTARPPEDPAVDAERENILIACRAALTLGTLEAAHAEHLLAHHDRRGLHGSGTETFAALADDAEDAQAPAQVQAALQVACMWLAFGAGRLLDAQTLAGQFLAGPLAADAASRMKVLNTLSVVRATQGQVQVSVDLLGQALALAVELGDRTRQLYYRLNLLTHLTFLGNAPELRLQLTALEAQLPDLPPMLAWQVRQSALGLRVYLPATDEEREALLVEAGALLDAGRTLNVQSMEFYGHEFRTRLALHLRRWRQAEGWLTEWRAHIAASGQVPDETSLTLMDTELHYARGRTPQARRSARLALRASERSGNPWQVLELLLLSARDLSARDPDGLRRWLLQAAQAQNVHSQQRTQAGALLLELFGPQSQVPADTLDFPAVRGWLTGQLGGN</sequence>
<feature type="domain" description="AAA+ ATPase" evidence="1">
    <location>
        <begin position="231"/>
        <end position="423"/>
    </location>
</feature>
<name>A0ABY7V1U3_9DEIO</name>
<dbReference type="RefSeq" id="WP_273989491.1">
    <property type="nucleotide sequence ID" value="NZ_BAABQT010000006.1"/>
</dbReference>
<gene>
    <name evidence="2" type="ORF">M8445_02745</name>
</gene>
<organism evidence="2 3">
    <name type="scientific">Deinococcus aquaticus</name>
    <dbReference type="NCBI Taxonomy" id="328692"/>
    <lineage>
        <taxon>Bacteria</taxon>
        <taxon>Thermotogati</taxon>
        <taxon>Deinococcota</taxon>
        <taxon>Deinococci</taxon>
        <taxon>Deinococcales</taxon>
        <taxon>Deinococcaceae</taxon>
        <taxon>Deinococcus</taxon>
    </lineage>
</organism>
<dbReference type="PANTHER" id="PTHR47691:SF3">
    <property type="entry name" value="HTH-TYPE TRANSCRIPTIONAL REGULATOR RV0890C-RELATED"/>
    <property type="match status" value="1"/>
</dbReference>
<dbReference type="PANTHER" id="PTHR47691">
    <property type="entry name" value="REGULATOR-RELATED"/>
    <property type="match status" value="1"/>
</dbReference>
<accession>A0ABY7V1U3</accession>
<dbReference type="Gene3D" id="3.40.50.300">
    <property type="entry name" value="P-loop containing nucleotide triphosphate hydrolases"/>
    <property type="match status" value="1"/>
</dbReference>
<keyword evidence="3" id="KW-1185">Reference proteome</keyword>
<dbReference type="SUPFAM" id="SSF52540">
    <property type="entry name" value="P-loop containing nucleoside triphosphate hydrolases"/>
    <property type="match status" value="1"/>
</dbReference>